<reference evidence="1 2" key="1">
    <citation type="submission" date="2016-10" db="EMBL/GenBank/DDBJ databases">
        <authorList>
            <person name="Varghese N."/>
            <person name="Submissions S."/>
        </authorList>
    </citation>
    <scope>NUCLEOTIDE SEQUENCE [LARGE SCALE GENOMIC DNA]</scope>
    <source>
        <strain evidence="1 2">WC1T17</strain>
    </source>
</reference>
<proteinExistence type="predicted"/>
<name>A0ABY1AEV3_9LACO</name>
<protein>
    <submittedName>
        <fullName evidence="1">Uncharacterized protein</fullName>
    </submittedName>
</protein>
<evidence type="ECO:0000313" key="2">
    <source>
        <dbReference type="Proteomes" id="UP000182089"/>
    </source>
</evidence>
<sequence>MTATAEKVETTTNKQINADKQVRHILWDIESYENLFICGMLDDNDYLEMFYRVPDDHPEYVAEIDRACHDRCFRYKLYDLAKDISRFKWHFEKHIPASGKPTLLADFLGEADKKVEPKKNWYFGFNTLSYDIPMCDHIILSSLANRLQTTTASIKAYSQIRPSKIGGSLNLK</sequence>
<comment type="caution">
    <text evidence="1">The sequence shown here is derived from an EMBL/GenBank/DDBJ whole genome shotgun (WGS) entry which is preliminary data.</text>
</comment>
<organism evidence="1 2">
    <name type="scientific">Ligilactobacillus ruminis</name>
    <dbReference type="NCBI Taxonomy" id="1623"/>
    <lineage>
        <taxon>Bacteria</taxon>
        <taxon>Bacillati</taxon>
        <taxon>Bacillota</taxon>
        <taxon>Bacilli</taxon>
        <taxon>Lactobacillales</taxon>
        <taxon>Lactobacillaceae</taxon>
        <taxon>Ligilactobacillus</taxon>
    </lineage>
</organism>
<accession>A0ABY1AEV3</accession>
<dbReference type="Proteomes" id="UP000182089">
    <property type="component" value="Unassembled WGS sequence"/>
</dbReference>
<gene>
    <name evidence="1" type="ORF">SAMN05216431_11931</name>
</gene>
<evidence type="ECO:0000313" key="1">
    <source>
        <dbReference type="EMBL" id="SEN00453.1"/>
    </source>
</evidence>
<dbReference type="EMBL" id="FOCC01000019">
    <property type="protein sequence ID" value="SEN00453.1"/>
    <property type="molecule type" value="Genomic_DNA"/>
</dbReference>